<comment type="caution">
    <text evidence="8">The sequence shown here is derived from an EMBL/GenBank/DDBJ whole genome shotgun (WGS) entry which is preliminary data.</text>
</comment>
<keyword evidence="1 6" id="KW-0004">4Fe-4S</keyword>
<feature type="binding site" evidence="6">
    <location>
        <position position="43"/>
    </location>
    <ligand>
        <name>[4Fe-4S] cluster</name>
        <dbReference type="ChEBI" id="CHEBI:49883"/>
        <label>1</label>
    </ligand>
</feature>
<dbReference type="Pfam" id="PF12838">
    <property type="entry name" value="Fer4_7"/>
    <property type="match status" value="1"/>
</dbReference>
<evidence type="ECO:0000256" key="5">
    <source>
        <dbReference type="ARBA" id="ARBA00023014"/>
    </source>
</evidence>
<dbReference type="PROSITE" id="PS00198">
    <property type="entry name" value="4FE4S_FER_1"/>
    <property type="match status" value="2"/>
</dbReference>
<protein>
    <recommendedName>
        <fullName evidence="6">Ferredoxin-type protein NapF</fullName>
    </recommendedName>
</protein>
<dbReference type="GO" id="GO:0046872">
    <property type="term" value="F:metal ion binding"/>
    <property type="evidence" value="ECO:0007669"/>
    <property type="project" value="UniProtKB-KW"/>
</dbReference>
<feature type="binding site" evidence="6">
    <location>
        <position position="78"/>
    </location>
    <ligand>
        <name>[4Fe-4S] cluster</name>
        <dbReference type="ChEBI" id="CHEBI:49883"/>
        <label>2</label>
    </ligand>
</feature>
<dbReference type="SUPFAM" id="SSF54862">
    <property type="entry name" value="4Fe-4S ferredoxins"/>
    <property type="match status" value="1"/>
</dbReference>
<feature type="domain" description="4Fe-4S ferredoxin-type" evidence="7">
    <location>
        <begin position="130"/>
        <end position="159"/>
    </location>
</feature>
<keyword evidence="3 6" id="KW-0677">Repeat</keyword>
<evidence type="ECO:0000256" key="3">
    <source>
        <dbReference type="ARBA" id="ARBA00022737"/>
    </source>
</evidence>
<dbReference type="Proteomes" id="UP000220353">
    <property type="component" value="Unassembled WGS sequence"/>
</dbReference>
<feature type="binding site" evidence="6">
    <location>
        <position position="71"/>
    </location>
    <ligand>
        <name>[4Fe-4S] cluster</name>
        <dbReference type="ChEBI" id="CHEBI:49883"/>
        <label>2</label>
    </ligand>
</feature>
<dbReference type="PANTHER" id="PTHR43687">
    <property type="entry name" value="ADENYLYLSULFATE REDUCTASE, BETA SUBUNIT"/>
    <property type="match status" value="1"/>
</dbReference>
<keyword evidence="5 6" id="KW-0411">Iron-sulfur</keyword>
<dbReference type="GO" id="GO:0005737">
    <property type="term" value="C:cytoplasm"/>
    <property type="evidence" value="ECO:0007669"/>
    <property type="project" value="UniProtKB-SubCell"/>
</dbReference>
<evidence type="ECO:0000256" key="1">
    <source>
        <dbReference type="ARBA" id="ARBA00022485"/>
    </source>
</evidence>
<accession>A0A2A6LZK6</accession>
<dbReference type="InterPro" id="IPR017900">
    <property type="entry name" value="4Fe4S_Fe_S_CS"/>
</dbReference>
<feature type="domain" description="4Fe-4S ferredoxin-type" evidence="7">
    <location>
        <begin position="59"/>
        <end position="88"/>
    </location>
</feature>
<keyword evidence="6" id="KW-0963">Cytoplasm</keyword>
<dbReference type="InterPro" id="IPR017896">
    <property type="entry name" value="4Fe4S_Fe-S-bd"/>
</dbReference>
<feature type="domain" description="4Fe-4S ferredoxin-type" evidence="7">
    <location>
        <begin position="28"/>
        <end position="57"/>
    </location>
</feature>
<dbReference type="RefSeq" id="WP_037449634.1">
    <property type="nucleotide sequence ID" value="NZ_CP187422.1"/>
</dbReference>
<keyword evidence="4 6" id="KW-0408">Iron</keyword>
<evidence type="ECO:0000256" key="6">
    <source>
        <dbReference type="HAMAP-Rule" id="MF_02201"/>
    </source>
</evidence>
<dbReference type="InterPro" id="IPR004496">
    <property type="entry name" value="NapF"/>
</dbReference>
<name>A0A2A6LZK6_RHIFR</name>
<evidence type="ECO:0000313" key="8">
    <source>
        <dbReference type="EMBL" id="PDT47579.1"/>
    </source>
</evidence>
<reference evidence="8 9" key="1">
    <citation type="submission" date="2017-09" db="EMBL/GenBank/DDBJ databases">
        <title>Comparative genomics of rhizobia isolated from Phaseolus vulgaris in China.</title>
        <authorList>
            <person name="Tong W."/>
        </authorList>
    </citation>
    <scope>NUCLEOTIDE SEQUENCE [LARGE SCALE GENOMIC DNA]</scope>
    <source>
        <strain evidence="8 9">PCH1</strain>
    </source>
</reference>
<dbReference type="Pfam" id="PF13237">
    <property type="entry name" value="Fer4_10"/>
    <property type="match status" value="1"/>
</dbReference>
<feature type="binding site" evidence="6">
    <location>
        <position position="74"/>
    </location>
    <ligand>
        <name>[4Fe-4S] cluster</name>
        <dbReference type="ChEBI" id="CHEBI:49883"/>
        <label>2</label>
    </ligand>
</feature>
<feature type="binding site" evidence="6">
    <location>
        <position position="145"/>
    </location>
    <ligand>
        <name>[4Fe-4S] cluster</name>
        <dbReference type="ChEBI" id="CHEBI:49883"/>
        <label>3</label>
    </ligand>
</feature>
<comment type="cofactor">
    <cofactor evidence="6">
        <name>[4Fe-4S] cluster</name>
        <dbReference type="ChEBI" id="CHEBI:49883"/>
    </cofactor>
</comment>
<dbReference type="GO" id="GO:0051539">
    <property type="term" value="F:4 iron, 4 sulfur cluster binding"/>
    <property type="evidence" value="ECO:0007669"/>
    <property type="project" value="UniProtKB-UniRule"/>
</dbReference>
<dbReference type="HAMAP" id="MF_02201">
    <property type="entry name" value="NapF"/>
    <property type="match status" value="1"/>
</dbReference>
<dbReference type="CDD" id="cd10564">
    <property type="entry name" value="NapF_like"/>
    <property type="match status" value="1"/>
</dbReference>
<evidence type="ECO:0000313" key="9">
    <source>
        <dbReference type="Proteomes" id="UP000220353"/>
    </source>
</evidence>
<feature type="binding site" evidence="6">
    <location>
        <position position="142"/>
    </location>
    <ligand>
        <name>[4Fe-4S] cluster</name>
        <dbReference type="ChEBI" id="CHEBI:49883"/>
        <label>3</label>
    </ligand>
</feature>
<comment type="subcellular location">
    <subcellularLocation>
        <location evidence="6">Cytoplasm</location>
    </subcellularLocation>
</comment>
<gene>
    <name evidence="6 8" type="primary">napF</name>
    <name evidence="8" type="ORF">CO661_12715</name>
</gene>
<comment type="function">
    <text evidence="6">Could be involved in the maturation of NapA, the catalytic subunit of the periplasmic nitrate reductase, before its export into the periplasm.</text>
</comment>
<dbReference type="NCBIfam" id="TIGR00402">
    <property type="entry name" value="napF"/>
    <property type="match status" value="1"/>
</dbReference>
<evidence type="ECO:0000256" key="2">
    <source>
        <dbReference type="ARBA" id="ARBA00022723"/>
    </source>
</evidence>
<dbReference type="Gene3D" id="3.30.70.20">
    <property type="match status" value="2"/>
</dbReference>
<feature type="binding site" evidence="6">
    <location>
        <position position="37"/>
    </location>
    <ligand>
        <name>[4Fe-4S] cluster</name>
        <dbReference type="ChEBI" id="CHEBI:49883"/>
        <label>1</label>
    </ligand>
</feature>
<comment type="similarity">
    <text evidence="6">Belongs to the NapF family.</text>
</comment>
<comment type="subunit">
    <text evidence="6">Interacts with the cytoplasmic NapA precursor.</text>
</comment>
<feature type="binding site" evidence="6">
    <location>
        <position position="47"/>
    </location>
    <ligand>
        <name>[4Fe-4S] cluster</name>
        <dbReference type="ChEBI" id="CHEBI:49883"/>
        <label>1</label>
    </ligand>
</feature>
<evidence type="ECO:0000256" key="4">
    <source>
        <dbReference type="ARBA" id="ARBA00023004"/>
    </source>
</evidence>
<dbReference type="PANTHER" id="PTHR43687:SF4">
    <property type="entry name" value="BLR5484 PROTEIN"/>
    <property type="match status" value="1"/>
</dbReference>
<sequence length="166" mass="17827">MGESIDISRRNFLRGRHEGYGQRVRPPGVTAASLEACTGCGKCVDACPTHIIRLIADRPALDFSVAECTFCGQCAELCPEPVFTGRPQSFPHVAMIGESCLARNGTDCQACRDGCPTEAIRFRPRAGGPFLPELREEACTGCGACLAVCPVAAIGIREFDRERAHV</sequence>
<feature type="binding site" evidence="6">
    <location>
        <position position="68"/>
    </location>
    <ligand>
        <name>[4Fe-4S] cluster</name>
        <dbReference type="ChEBI" id="CHEBI:49883"/>
        <label>2</label>
    </ligand>
</feature>
<dbReference type="EMBL" id="NWTC01000008">
    <property type="protein sequence ID" value="PDT47579.1"/>
    <property type="molecule type" value="Genomic_DNA"/>
</dbReference>
<evidence type="ECO:0000259" key="7">
    <source>
        <dbReference type="PROSITE" id="PS51379"/>
    </source>
</evidence>
<feature type="binding site" evidence="6">
    <location>
        <position position="149"/>
    </location>
    <ligand>
        <name>[4Fe-4S] cluster</name>
        <dbReference type="ChEBI" id="CHEBI:49883"/>
        <label>3</label>
    </ligand>
</feature>
<organism evidence="8 9">
    <name type="scientific">Rhizobium fredii</name>
    <name type="common">Sinorhizobium fredii</name>
    <dbReference type="NCBI Taxonomy" id="380"/>
    <lineage>
        <taxon>Bacteria</taxon>
        <taxon>Pseudomonadati</taxon>
        <taxon>Pseudomonadota</taxon>
        <taxon>Alphaproteobacteria</taxon>
        <taxon>Hyphomicrobiales</taxon>
        <taxon>Rhizobiaceae</taxon>
        <taxon>Sinorhizobium/Ensifer group</taxon>
        <taxon>Sinorhizobium</taxon>
    </lineage>
</organism>
<keyword evidence="2 6" id="KW-0479">Metal-binding</keyword>
<dbReference type="InterPro" id="IPR050572">
    <property type="entry name" value="Fe-S_Ferredoxin"/>
</dbReference>
<feature type="binding site" evidence="6">
    <location>
        <position position="139"/>
    </location>
    <ligand>
        <name>[4Fe-4S] cluster</name>
        <dbReference type="ChEBI" id="CHEBI:49883"/>
        <label>3</label>
    </ligand>
</feature>
<proteinExistence type="inferred from homology"/>
<dbReference type="PROSITE" id="PS51379">
    <property type="entry name" value="4FE4S_FER_2"/>
    <property type="match status" value="3"/>
</dbReference>
<dbReference type="AlphaFoldDB" id="A0A2A6LZK6"/>
<feature type="binding site" evidence="6">
    <location>
        <position position="40"/>
    </location>
    <ligand>
        <name>[4Fe-4S] cluster</name>
        <dbReference type="ChEBI" id="CHEBI:49883"/>
        <label>1</label>
    </ligand>
</feature>